<evidence type="ECO:0000313" key="14">
    <source>
        <dbReference type="Proteomes" id="UP000472277"/>
    </source>
</evidence>
<evidence type="ECO:0000256" key="5">
    <source>
        <dbReference type="ARBA" id="ARBA00023065"/>
    </source>
</evidence>
<feature type="transmembrane region" description="Helical" evidence="11">
    <location>
        <begin position="51"/>
        <end position="71"/>
    </location>
</feature>
<keyword evidence="11" id="KW-0812">Transmembrane</keyword>
<evidence type="ECO:0000313" key="13">
    <source>
        <dbReference type="Ensembl" id="ENSSTUP00000026950.1"/>
    </source>
</evidence>
<evidence type="ECO:0000259" key="12">
    <source>
        <dbReference type="Pfam" id="PF02932"/>
    </source>
</evidence>
<feature type="domain" description="Neurotransmitter-gated ion-channel transmembrane" evidence="12">
    <location>
        <begin position="5"/>
        <end position="194"/>
    </location>
</feature>
<evidence type="ECO:0000256" key="4">
    <source>
        <dbReference type="ARBA" id="ARBA00023018"/>
    </source>
</evidence>
<keyword evidence="1" id="KW-0813">Transport</keyword>
<dbReference type="CDD" id="cd19063">
    <property type="entry name" value="LGIC_TM_5-HT3"/>
    <property type="match status" value="1"/>
</dbReference>
<reference evidence="13" key="1">
    <citation type="submission" date="2025-08" db="UniProtKB">
        <authorList>
            <consortium name="Ensembl"/>
        </authorList>
    </citation>
    <scope>IDENTIFICATION</scope>
</reference>
<accession>A0A673XRP2</accession>
<dbReference type="Pfam" id="PF02932">
    <property type="entry name" value="Neur_chan_memb"/>
    <property type="match status" value="1"/>
</dbReference>
<keyword evidence="11" id="KW-1133">Transmembrane helix</keyword>
<evidence type="ECO:0000256" key="8">
    <source>
        <dbReference type="ARBA" id="ARBA00023286"/>
    </source>
</evidence>
<dbReference type="OMA" id="PEGESCH"/>
<sequence length="219" mass="24606">ITVDLFSFLLPPQNVDRSSFKMTLILGYSVFLLIINNLLPVTGSTIPLINVFFAICLALMVASLLETILITNLLVGSSNFHPVPGWVRVLVLRFMGNLVWLPQKSREDKIILNPVAGGTPDLIPSGIYNYTDFQQYSEKPGEMWAEAGNPALAELRNLGNELQSIRLQVAQHVDGNQISQDWMQVGYILDRLLFERLPLKKNPLSYIRLIALNPQYVRG</sequence>
<dbReference type="InterPro" id="IPR038050">
    <property type="entry name" value="Neuro_actylchol_rec"/>
</dbReference>
<evidence type="ECO:0000256" key="7">
    <source>
        <dbReference type="ARBA" id="ARBA00023257"/>
    </source>
</evidence>
<evidence type="ECO:0000256" key="2">
    <source>
        <dbReference type="ARBA" id="ARBA00022475"/>
    </source>
</evidence>
<comment type="subcellular location">
    <subcellularLocation>
        <location evidence="10">Postsynaptic cell membrane</location>
        <topology evidence="10">Multi-pass membrane protein</topology>
    </subcellularLocation>
</comment>
<dbReference type="Gene3D" id="1.20.58.390">
    <property type="entry name" value="Neurotransmitter-gated ion-channel transmembrane domain"/>
    <property type="match status" value="1"/>
</dbReference>
<dbReference type="InParanoid" id="A0A673XRP2"/>
<evidence type="ECO:0000256" key="11">
    <source>
        <dbReference type="SAM" id="Phobius"/>
    </source>
</evidence>
<dbReference type="Proteomes" id="UP000472277">
    <property type="component" value="Chromosome 17"/>
</dbReference>
<keyword evidence="7" id="KW-0628">Postsynaptic cell membrane</keyword>
<feature type="transmembrane region" description="Helical" evidence="11">
    <location>
        <begin position="20"/>
        <end position="39"/>
    </location>
</feature>
<keyword evidence="9" id="KW-0407">Ion channel</keyword>
<keyword evidence="2" id="KW-1003">Cell membrane</keyword>
<dbReference type="SUPFAM" id="SSF90112">
    <property type="entry name" value="Neurotransmitter-gated ion-channel transmembrane pore"/>
    <property type="match status" value="1"/>
</dbReference>
<evidence type="ECO:0000256" key="9">
    <source>
        <dbReference type="ARBA" id="ARBA00023303"/>
    </source>
</evidence>
<dbReference type="InterPro" id="IPR049944">
    <property type="entry name" value="LGIC_TM_5-HT3"/>
</dbReference>
<dbReference type="AlphaFoldDB" id="A0A673XRP2"/>
<evidence type="ECO:0000256" key="10">
    <source>
        <dbReference type="ARBA" id="ARBA00034104"/>
    </source>
</evidence>
<dbReference type="GeneTree" id="ENSGT00940000164924"/>
<protein>
    <recommendedName>
        <fullName evidence="12">Neurotransmitter-gated ion-channel transmembrane domain-containing protein</fullName>
    </recommendedName>
</protein>
<keyword evidence="3" id="KW-0732">Signal</keyword>
<keyword evidence="8" id="KW-1071">Ligand-gated ion channel</keyword>
<organism evidence="13 14">
    <name type="scientific">Salmo trutta</name>
    <name type="common">Brown trout</name>
    <dbReference type="NCBI Taxonomy" id="8032"/>
    <lineage>
        <taxon>Eukaryota</taxon>
        <taxon>Metazoa</taxon>
        <taxon>Chordata</taxon>
        <taxon>Craniata</taxon>
        <taxon>Vertebrata</taxon>
        <taxon>Euteleostomi</taxon>
        <taxon>Actinopterygii</taxon>
        <taxon>Neopterygii</taxon>
        <taxon>Teleostei</taxon>
        <taxon>Protacanthopterygii</taxon>
        <taxon>Salmoniformes</taxon>
        <taxon>Salmonidae</taxon>
        <taxon>Salmoninae</taxon>
        <taxon>Salmo</taxon>
    </lineage>
</organism>
<evidence type="ECO:0000256" key="6">
    <source>
        <dbReference type="ARBA" id="ARBA00023170"/>
    </source>
</evidence>
<evidence type="ECO:0000256" key="1">
    <source>
        <dbReference type="ARBA" id="ARBA00022448"/>
    </source>
</evidence>
<keyword evidence="4" id="KW-0770">Synapse</keyword>
<name>A0A673XRP2_SALTR</name>
<proteinExistence type="predicted"/>
<dbReference type="InterPro" id="IPR006029">
    <property type="entry name" value="Neurotrans-gated_channel_TM"/>
</dbReference>
<keyword evidence="6" id="KW-0675">Receptor</keyword>
<dbReference type="InterPro" id="IPR036719">
    <property type="entry name" value="Neuro-gated_channel_TM_sf"/>
</dbReference>
<dbReference type="GO" id="GO:0045211">
    <property type="term" value="C:postsynaptic membrane"/>
    <property type="evidence" value="ECO:0007669"/>
    <property type="project" value="UniProtKB-SubCell"/>
</dbReference>
<keyword evidence="5" id="KW-0406">Ion transport</keyword>
<reference evidence="13" key="2">
    <citation type="submission" date="2025-09" db="UniProtKB">
        <authorList>
            <consortium name="Ensembl"/>
        </authorList>
    </citation>
    <scope>IDENTIFICATION</scope>
</reference>
<keyword evidence="11" id="KW-0472">Membrane</keyword>
<dbReference type="GO" id="GO:0034220">
    <property type="term" value="P:monoatomic ion transmembrane transport"/>
    <property type="evidence" value="ECO:0007669"/>
    <property type="project" value="UniProtKB-KW"/>
</dbReference>
<evidence type="ECO:0000256" key="3">
    <source>
        <dbReference type="ARBA" id="ARBA00022729"/>
    </source>
</evidence>
<keyword evidence="14" id="KW-1185">Reference proteome</keyword>
<dbReference type="Ensembl" id="ENSSTUT00000028223.1">
    <property type="protein sequence ID" value="ENSSTUP00000026950.1"/>
    <property type="gene ID" value="ENSSTUG00000011730.1"/>
</dbReference>